<dbReference type="Pfam" id="PF12802">
    <property type="entry name" value="MarR_2"/>
    <property type="match status" value="1"/>
</dbReference>
<dbReference type="RefSeq" id="WP_232148066.1">
    <property type="nucleotide sequence ID" value="NZ_JAJQKV010000001.1"/>
</dbReference>
<organism evidence="2 3">
    <name type="scientific">Luteimonas fraxinea</name>
    <dbReference type="NCBI Taxonomy" id="2901869"/>
    <lineage>
        <taxon>Bacteria</taxon>
        <taxon>Pseudomonadati</taxon>
        <taxon>Pseudomonadota</taxon>
        <taxon>Gammaproteobacteria</taxon>
        <taxon>Lysobacterales</taxon>
        <taxon>Lysobacteraceae</taxon>
        <taxon>Luteimonas</taxon>
    </lineage>
</organism>
<dbReference type="Proteomes" id="UP001430360">
    <property type="component" value="Unassembled WGS sequence"/>
</dbReference>
<dbReference type="Gene3D" id="1.10.10.10">
    <property type="entry name" value="Winged helix-like DNA-binding domain superfamily/Winged helix DNA-binding domain"/>
    <property type="match status" value="1"/>
</dbReference>
<reference evidence="2" key="2">
    <citation type="journal article" date="2022" name="Syst. Appl. Microbiol.">
        <title>Physiological and genomic characterisation of Luteimonas fraxinea sp. nov., a bacterial species associated with trees tolerant to ash dieback.</title>
        <authorList>
            <person name="Ulrich K."/>
            <person name="Becker R."/>
            <person name="Behrendt U."/>
            <person name="Kube M."/>
            <person name="Schneck V."/>
            <person name="Ulrich A."/>
        </authorList>
    </citation>
    <scope>NUCLEOTIDE SEQUENCE</scope>
    <source>
        <strain evidence="2">A1P009</strain>
    </source>
</reference>
<dbReference type="InterPro" id="IPR000835">
    <property type="entry name" value="HTH_MarR-typ"/>
</dbReference>
<proteinExistence type="predicted"/>
<comment type="caution">
    <text evidence="2">The sequence shown here is derived from an EMBL/GenBank/DDBJ whole genome shotgun (WGS) entry which is preliminary data.</text>
</comment>
<gene>
    <name evidence="2" type="ORF">LTT95_03660</name>
</gene>
<dbReference type="CDD" id="cd00090">
    <property type="entry name" value="HTH_ARSR"/>
    <property type="match status" value="1"/>
</dbReference>
<keyword evidence="3" id="KW-1185">Reference proteome</keyword>
<dbReference type="PANTHER" id="PTHR33164:SF105">
    <property type="entry name" value="TRANSCRIPTIONAL REPRESSOR PROTEIN-RELATED"/>
    <property type="match status" value="1"/>
</dbReference>
<name>A0ABS8UBB0_9GAMM</name>
<evidence type="ECO:0000313" key="3">
    <source>
        <dbReference type="Proteomes" id="UP001430360"/>
    </source>
</evidence>
<dbReference type="InterPro" id="IPR011991">
    <property type="entry name" value="ArsR-like_HTH"/>
</dbReference>
<protein>
    <submittedName>
        <fullName evidence="2">MarR family winged helix-turn-helix transcriptional regulator</fullName>
    </submittedName>
</protein>
<feature type="domain" description="HTH marR-type" evidence="1">
    <location>
        <begin position="19"/>
        <end position="150"/>
    </location>
</feature>
<dbReference type="PANTHER" id="PTHR33164">
    <property type="entry name" value="TRANSCRIPTIONAL REGULATOR, MARR FAMILY"/>
    <property type="match status" value="1"/>
</dbReference>
<accession>A0ABS8UBB0</accession>
<dbReference type="InterPro" id="IPR039422">
    <property type="entry name" value="MarR/SlyA-like"/>
</dbReference>
<dbReference type="InterPro" id="IPR036388">
    <property type="entry name" value="WH-like_DNA-bd_sf"/>
</dbReference>
<dbReference type="PRINTS" id="PR00598">
    <property type="entry name" value="HTHMARR"/>
</dbReference>
<evidence type="ECO:0000313" key="2">
    <source>
        <dbReference type="EMBL" id="MCD9096034.1"/>
    </source>
</evidence>
<dbReference type="SMART" id="SM00347">
    <property type="entry name" value="HTH_MARR"/>
    <property type="match status" value="1"/>
</dbReference>
<evidence type="ECO:0000259" key="1">
    <source>
        <dbReference type="PROSITE" id="PS50995"/>
    </source>
</evidence>
<dbReference type="SUPFAM" id="SSF46785">
    <property type="entry name" value="Winged helix' DNA-binding domain"/>
    <property type="match status" value="1"/>
</dbReference>
<sequence>MQIHAMADAAPDPLDSPTFGCSCHRLRKLSRMMTQRYDQALAPAGLNVNQYAILRRAQIQPRTVGELATTLGMERSTLSRDLKHLVAAGWVRLQRDPDDARQRRIEVLAPGAAVIEQAEPLWRATQVQVEALMGVDEVGRLHAVLDRVTRKIAA</sequence>
<reference evidence="2" key="1">
    <citation type="submission" date="2021-12" db="EMBL/GenBank/DDBJ databases">
        <authorList>
            <person name="Ulrich A."/>
        </authorList>
    </citation>
    <scope>NUCLEOTIDE SEQUENCE</scope>
    <source>
        <strain evidence="2">A1P009</strain>
    </source>
</reference>
<dbReference type="PROSITE" id="PS50995">
    <property type="entry name" value="HTH_MARR_2"/>
    <property type="match status" value="1"/>
</dbReference>
<dbReference type="InterPro" id="IPR036390">
    <property type="entry name" value="WH_DNA-bd_sf"/>
</dbReference>
<dbReference type="EMBL" id="JAJQKU010000001">
    <property type="protein sequence ID" value="MCD9096034.1"/>
    <property type="molecule type" value="Genomic_DNA"/>
</dbReference>